<accession>A0A8J6CJE1</accession>
<evidence type="ECO:0000313" key="1">
    <source>
        <dbReference type="EMBL" id="KAG8472355.1"/>
    </source>
</evidence>
<proteinExistence type="predicted"/>
<name>A0A8J6CJE1_9ROSI</name>
<dbReference type="AlphaFoldDB" id="A0A8J6CJE1"/>
<dbReference type="Proteomes" id="UP000701853">
    <property type="component" value="Chromosome 13"/>
</dbReference>
<protein>
    <submittedName>
        <fullName evidence="1">Uncharacterized protein</fullName>
    </submittedName>
</protein>
<organism evidence="1 2">
    <name type="scientific">Gossypium anomalum</name>
    <dbReference type="NCBI Taxonomy" id="47600"/>
    <lineage>
        <taxon>Eukaryota</taxon>
        <taxon>Viridiplantae</taxon>
        <taxon>Streptophyta</taxon>
        <taxon>Embryophyta</taxon>
        <taxon>Tracheophyta</taxon>
        <taxon>Spermatophyta</taxon>
        <taxon>Magnoliopsida</taxon>
        <taxon>eudicotyledons</taxon>
        <taxon>Gunneridae</taxon>
        <taxon>Pentapetalae</taxon>
        <taxon>rosids</taxon>
        <taxon>malvids</taxon>
        <taxon>Malvales</taxon>
        <taxon>Malvaceae</taxon>
        <taxon>Malvoideae</taxon>
        <taxon>Gossypium</taxon>
    </lineage>
</organism>
<evidence type="ECO:0000313" key="2">
    <source>
        <dbReference type="Proteomes" id="UP000701853"/>
    </source>
</evidence>
<dbReference type="EMBL" id="JAHUZN010000013">
    <property type="protein sequence ID" value="KAG8472355.1"/>
    <property type="molecule type" value="Genomic_DNA"/>
</dbReference>
<reference evidence="1 2" key="1">
    <citation type="journal article" date="2021" name="bioRxiv">
        <title>The Gossypium anomalum genome as a resource for cotton improvement and evolutionary analysis of hybrid incompatibility.</title>
        <authorList>
            <person name="Grover C.E."/>
            <person name="Yuan D."/>
            <person name="Arick M.A."/>
            <person name="Miller E.R."/>
            <person name="Hu G."/>
            <person name="Peterson D.G."/>
            <person name="Wendel J.F."/>
            <person name="Udall J.A."/>
        </authorList>
    </citation>
    <scope>NUCLEOTIDE SEQUENCE [LARGE SCALE GENOMIC DNA]</scope>
    <source>
        <strain evidence="1">JFW-Udall</strain>
        <tissue evidence="1">Leaf</tissue>
    </source>
</reference>
<gene>
    <name evidence="1" type="ORF">CXB51_034247</name>
</gene>
<keyword evidence="2" id="KW-1185">Reference proteome</keyword>
<comment type="caution">
    <text evidence="1">The sequence shown here is derived from an EMBL/GenBank/DDBJ whole genome shotgun (WGS) entry which is preliminary data.</text>
</comment>
<sequence length="61" mass="7129">MLLLVHDLRFLDLNYNGDVRVNWTTVTKNGTTLKTDWRSQQYKEGKVFCGTHSGILKYQKP</sequence>